<proteinExistence type="predicted"/>
<dbReference type="OrthoDB" id="2672827at2759"/>
<dbReference type="EMBL" id="JAGFBS010000025">
    <property type="protein sequence ID" value="KAG6372828.1"/>
    <property type="molecule type" value="Genomic_DNA"/>
</dbReference>
<gene>
    <name evidence="1" type="ORF">JVT61DRAFT_7241</name>
</gene>
<evidence type="ECO:0000313" key="1">
    <source>
        <dbReference type="EMBL" id="KAG6372828.1"/>
    </source>
</evidence>
<accession>A0A8I3A7A7</accession>
<protein>
    <submittedName>
        <fullName evidence="1">Uncharacterized protein</fullName>
    </submittedName>
</protein>
<dbReference type="Proteomes" id="UP000683000">
    <property type="component" value="Unassembled WGS sequence"/>
</dbReference>
<reference evidence="1" key="1">
    <citation type="submission" date="2021-03" db="EMBL/GenBank/DDBJ databases">
        <title>Evolutionary innovations through gain and loss of genes in the ectomycorrhizal Boletales.</title>
        <authorList>
            <person name="Wu G."/>
            <person name="Miyauchi S."/>
            <person name="Morin E."/>
            <person name="Yang Z.-L."/>
            <person name="Xu J."/>
            <person name="Martin F.M."/>
        </authorList>
    </citation>
    <scope>NUCLEOTIDE SEQUENCE</scope>
    <source>
        <strain evidence="1">BR01</strain>
    </source>
</reference>
<name>A0A8I3A7A7_9AGAM</name>
<comment type="caution">
    <text evidence="1">The sequence shown here is derived from an EMBL/GenBank/DDBJ whole genome shotgun (WGS) entry which is preliminary data.</text>
</comment>
<evidence type="ECO:0000313" key="2">
    <source>
        <dbReference type="Proteomes" id="UP000683000"/>
    </source>
</evidence>
<organism evidence="1 2">
    <name type="scientific">Boletus reticuloceps</name>
    <dbReference type="NCBI Taxonomy" id="495285"/>
    <lineage>
        <taxon>Eukaryota</taxon>
        <taxon>Fungi</taxon>
        <taxon>Dikarya</taxon>
        <taxon>Basidiomycota</taxon>
        <taxon>Agaricomycotina</taxon>
        <taxon>Agaricomycetes</taxon>
        <taxon>Agaricomycetidae</taxon>
        <taxon>Boletales</taxon>
        <taxon>Boletineae</taxon>
        <taxon>Boletaceae</taxon>
        <taxon>Boletoideae</taxon>
        <taxon>Boletus</taxon>
    </lineage>
</organism>
<dbReference type="AlphaFoldDB" id="A0A8I3A7A7"/>
<keyword evidence="2" id="KW-1185">Reference proteome</keyword>
<sequence>MEQHNLYYCTTMEDKLGITWSEYKDWRKQLKYSKHHIKIFYMCHVPQISDDLHPTISKAKKGGKGTTGCEYIDVVAPITFAIYHDHELKKQAEQYFAARWPTLTEFAYWLMDVPKKNRHSNMIDLLS</sequence>